<proteinExistence type="predicted"/>
<evidence type="ECO:0000313" key="1">
    <source>
        <dbReference type="EMBL" id="OJD13197.1"/>
    </source>
</evidence>
<accession>A0A1J9QDF2</accession>
<dbReference type="VEuPathDB" id="FungiDB:AJ78_06315"/>
<dbReference type="Proteomes" id="UP000182235">
    <property type="component" value="Unassembled WGS sequence"/>
</dbReference>
<organism evidence="1 2">
    <name type="scientific">Emergomyces pasteurianus Ep9510</name>
    <dbReference type="NCBI Taxonomy" id="1447872"/>
    <lineage>
        <taxon>Eukaryota</taxon>
        <taxon>Fungi</taxon>
        <taxon>Dikarya</taxon>
        <taxon>Ascomycota</taxon>
        <taxon>Pezizomycotina</taxon>
        <taxon>Eurotiomycetes</taxon>
        <taxon>Eurotiomycetidae</taxon>
        <taxon>Onygenales</taxon>
        <taxon>Ajellomycetaceae</taxon>
        <taxon>Emergomyces</taxon>
    </lineage>
</organism>
<name>A0A1J9QDF2_9EURO</name>
<keyword evidence="2" id="KW-1185">Reference proteome</keyword>
<comment type="caution">
    <text evidence="1">The sequence shown here is derived from an EMBL/GenBank/DDBJ whole genome shotgun (WGS) entry which is preliminary data.</text>
</comment>
<sequence length="92" mass="10597">MNASQPKRFQQSISSLKKMQGQTSVRDFNSLHVKLKELINLNVQLVARHAQQGCHFTSDDYFQLSFSKQRIMICKTDSRLNATQILRATDEP</sequence>
<protein>
    <submittedName>
        <fullName evidence="1">Uncharacterized protein</fullName>
    </submittedName>
</protein>
<dbReference type="AlphaFoldDB" id="A0A1J9QDF2"/>
<evidence type="ECO:0000313" key="2">
    <source>
        <dbReference type="Proteomes" id="UP000182235"/>
    </source>
</evidence>
<dbReference type="EMBL" id="LGRN01000324">
    <property type="protein sequence ID" value="OJD13197.1"/>
    <property type="molecule type" value="Genomic_DNA"/>
</dbReference>
<gene>
    <name evidence="1" type="ORF">AJ78_06315</name>
</gene>
<reference evidence="1 2" key="1">
    <citation type="submission" date="2015-07" db="EMBL/GenBank/DDBJ databases">
        <title>Emmonsia species relationships and genome sequence.</title>
        <authorList>
            <consortium name="The Broad Institute Genomics Platform"/>
            <person name="Cuomo C.A."/>
            <person name="Munoz J.F."/>
            <person name="Imamovic A."/>
            <person name="Priest M.E."/>
            <person name="Young S."/>
            <person name="Clay O.K."/>
            <person name="McEwen J.G."/>
        </authorList>
    </citation>
    <scope>NUCLEOTIDE SEQUENCE [LARGE SCALE GENOMIC DNA]</scope>
    <source>
        <strain evidence="1 2">UAMH 9510</strain>
    </source>
</reference>